<dbReference type="EMBL" id="PNHK01000002">
    <property type="protein sequence ID" value="PMD05388.1"/>
    <property type="molecule type" value="Genomic_DNA"/>
</dbReference>
<dbReference type="Proteomes" id="UP000809290">
    <property type="component" value="Unassembled WGS sequence"/>
</dbReference>
<reference evidence="8 11" key="2">
    <citation type="submission" date="2021-01" db="EMBL/GenBank/DDBJ databases">
        <title>Sequencing the genomes of 1000 actinobacteria strains.</title>
        <authorList>
            <person name="Klenk H.-P."/>
        </authorList>
    </citation>
    <scope>NUCLEOTIDE SEQUENCE [LARGE SCALE GENOMIC DNA]</scope>
    <source>
        <strain evidence="8 11">DSM 13657</strain>
    </source>
</reference>
<reference evidence="9 10" key="1">
    <citation type="submission" date="2017-09" db="EMBL/GenBank/DDBJ databases">
        <title>Bacterial strain isolated from the female urinary microbiota.</title>
        <authorList>
            <person name="Thomas-White K."/>
            <person name="Kumar N."/>
            <person name="Forster S."/>
            <person name="Putonti C."/>
            <person name="Lawley T."/>
            <person name="Wolfe A.J."/>
        </authorList>
    </citation>
    <scope>NUCLEOTIDE SEQUENCE [LARGE SCALE GENOMIC DNA]</scope>
    <source>
        <strain evidence="9 10">UMB1301</strain>
    </source>
</reference>
<dbReference type="EMBL" id="JAFBCP010000001">
    <property type="protein sequence ID" value="MBM7816711.1"/>
    <property type="molecule type" value="Genomic_DNA"/>
</dbReference>
<feature type="transmembrane region" description="Helical" evidence="7">
    <location>
        <begin position="50"/>
        <end position="70"/>
    </location>
</feature>
<name>A0A2N6VMZ1_9MICO</name>
<dbReference type="GO" id="GO:0005886">
    <property type="term" value="C:plasma membrane"/>
    <property type="evidence" value="ECO:0007669"/>
    <property type="project" value="UniProtKB-SubCell"/>
</dbReference>
<evidence type="ECO:0000256" key="5">
    <source>
        <dbReference type="ARBA" id="ARBA00022989"/>
    </source>
</evidence>
<keyword evidence="11" id="KW-1185">Reference proteome</keyword>
<evidence type="ECO:0000256" key="7">
    <source>
        <dbReference type="SAM" id="Phobius"/>
    </source>
</evidence>
<feature type="transmembrane region" description="Helical" evidence="7">
    <location>
        <begin position="77"/>
        <end position="101"/>
    </location>
</feature>
<keyword evidence="4 7" id="KW-0812">Transmembrane</keyword>
<evidence type="ECO:0000256" key="2">
    <source>
        <dbReference type="ARBA" id="ARBA00005779"/>
    </source>
</evidence>
<proteinExistence type="inferred from homology"/>
<evidence type="ECO:0000256" key="6">
    <source>
        <dbReference type="ARBA" id="ARBA00023136"/>
    </source>
</evidence>
<evidence type="ECO:0000313" key="8">
    <source>
        <dbReference type="EMBL" id="MBM7816711.1"/>
    </source>
</evidence>
<feature type="transmembrane region" description="Helical" evidence="7">
    <location>
        <begin position="12"/>
        <end position="30"/>
    </location>
</feature>
<dbReference type="OrthoDB" id="5191770at2"/>
<evidence type="ECO:0000256" key="4">
    <source>
        <dbReference type="ARBA" id="ARBA00022692"/>
    </source>
</evidence>
<comment type="subcellular location">
    <subcellularLocation>
        <location evidence="1">Cell membrane</location>
        <topology evidence="1">Multi-pass membrane protein</topology>
    </subcellularLocation>
</comment>
<evidence type="ECO:0000313" key="10">
    <source>
        <dbReference type="Proteomes" id="UP000235598"/>
    </source>
</evidence>
<evidence type="ECO:0000313" key="9">
    <source>
        <dbReference type="EMBL" id="PMD05388.1"/>
    </source>
</evidence>
<sequence>MWIDVLRDSASVAMYSVIGLLLMMAGFFIVDLLTPGNLKKLLWEERSKNAALFVGSKALGVSIIVCAAIYASAHDLLAGLVSTLVYGVMGIIVMAVSFLLIDLFTPGKLGDLVHDPELHPATWVSAATHLGVALIISVALL</sequence>
<organism evidence="9 10">
    <name type="scientific">Brevibacterium paucivorans</name>
    <dbReference type="NCBI Taxonomy" id="170994"/>
    <lineage>
        <taxon>Bacteria</taxon>
        <taxon>Bacillati</taxon>
        <taxon>Actinomycetota</taxon>
        <taxon>Actinomycetes</taxon>
        <taxon>Micrococcales</taxon>
        <taxon>Brevibacteriaceae</taxon>
        <taxon>Brevibacterium</taxon>
    </lineage>
</organism>
<comment type="similarity">
    <text evidence="2">Belongs to the UPF0719 family.</text>
</comment>
<dbReference type="AlphaFoldDB" id="A0A2N6VMZ1"/>
<dbReference type="RefSeq" id="WP_102238423.1">
    <property type="nucleotide sequence ID" value="NZ_JAFBCP010000001.1"/>
</dbReference>
<dbReference type="InterPro" id="IPR007140">
    <property type="entry name" value="DUF350"/>
</dbReference>
<protein>
    <submittedName>
        <fullName evidence="9">DUF350 domain-containing protein</fullName>
    </submittedName>
    <submittedName>
        <fullName evidence="8">Uncharacterized membrane protein YjfL (UPF0719 family)</fullName>
    </submittedName>
</protein>
<evidence type="ECO:0000313" key="11">
    <source>
        <dbReference type="Proteomes" id="UP000809290"/>
    </source>
</evidence>
<dbReference type="Pfam" id="PF03994">
    <property type="entry name" value="DUF350"/>
    <property type="match status" value="1"/>
</dbReference>
<keyword evidence="5 7" id="KW-1133">Transmembrane helix</keyword>
<evidence type="ECO:0000256" key="1">
    <source>
        <dbReference type="ARBA" id="ARBA00004651"/>
    </source>
</evidence>
<feature type="transmembrane region" description="Helical" evidence="7">
    <location>
        <begin position="121"/>
        <end position="140"/>
    </location>
</feature>
<accession>A0A2N6VMZ1</accession>
<evidence type="ECO:0000256" key="3">
    <source>
        <dbReference type="ARBA" id="ARBA00022475"/>
    </source>
</evidence>
<keyword evidence="3" id="KW-1003">Cell membrane</keyword>
<comment type="caution">
    <text evidence="9">The sequence shown here is derived from an EMBL/GenBank/DDBJ whole genome shotgun (WGS) entry which is preliminary data.</text>
</comment>
<keyword evidence="6 7" id="KW-0472">Membrane</keyword>
<gene>
    <name evidence="9" type="ORF">CJ199_05045</name>
    <name evidence="8" type="ORF">JOE56_001405</name>
</gene>
<dbReference type="Proteomes" id="UP000235598">
    <property type="component" value="Unassembled WGS sequence"/>
</dbReference>